<name>A0AAD5MAM3_PARTN</name>
<reference evidence="1" key="1">
    <citation type="submission" date="2021-06" db="EMBL/GenBank/DDBJ databases">
        <title>Parelaphostrongylus tenuis whole genome reference sequence.</title>
        <authorList>
            <person name="Garwood T.J."/>
            <person name="Larsen P.A."/>
            <person name="Fountain-Jones N.M."/>
            <person name="Garbe J.R."/>
            <person name="Macchietto M.G."/>
            <person name="Kania S.A."/>
            <person name="Gerhold R.W."/>
            <person name="Richards J.E."/>
            <person name="Wolf T.M."/>
        </authorList>
    </citation>
    <scope>NUCLEOTIDE SEQUENCE</scope>
    <source>
        <strain evidence="1">MNPRO001-30</strain>
        <tissue evidence="1">Meninges</tissue>
    </source>
</reference>
<evidence type="ECO:0000313" key="2">
    <source>
        <dbReference type="Proteomes" id="UP001196413"/>
    </source>
</evidence>
<comment type="caution">
    <text evidence="1">The sequence shown here is derived from an EMBL/GenBank/DDBJ whole genome shotgun (WGS) entry which is preliminary data.</text>
</comment>
<proteinExistence type="predicted"/>
<protein>
    <submittedName>
        <fullName evidence="1">Uncharacterized protein</fullName>
    </submittedName>
</protein>
<dbReference type="EMBL" id="JAHQIW010002346">
    <property type="protein sequence ID" value="KAJ1355112.1"/>
    <property type="molecule type" value="Genomic_DNA"/>
</dbReference>
<dbReference type="AlphaFoldDB" id="A0AAD5MAM3"/>
<keyword evidence="2" id="KW-1185">Reference proteome</keyword>
<sequence length="91" mass="10272">MVSFILSKHKITRCRNFSKWAQRHGAKLRVLTSTKTKKQRQGCCGQRKRVFVNVGRLGGDQLLCLDDNVNLGTAVHEIGHVLWIFSHTAAV</sequence>
<dbReference type="SUPFAM" id="SSF55486">
    <property type="entry name" value="Metalloproteases ('zincins'), catalytic domain"/>
    <property type="match status" value="1"/>
</dbReference>
<organism evidence="1 2">
    <name type="scientific">Parelaphostrongylus tenuis</name>
    <name type="common">Meningeal worm</name>
    <dbReference type="NCBI Taxonomy" id="148309"/>
    <lineage>
        <taxon>Eukaryota</taxon>
        <taxon>Metazoa</taxon>
        <taxon>Ecdysozoa</taxon>
        <taxon>Nematoda</taxon>
        <taxon>Chromadorea</taxon>
        <taxon>Rhabditida</taxon>
        <taxon>Rhabditina</taxon>
        <taxon>Rhabditomorpha</taxon>
        <taxon>Strongyloidea</taxon>
        <taxon>Metastrongylidae</taxon>
        <taxon>Parelaphostrongylus</taxon>
    </lineage>
</organism>
<dbReference type="Proteomes" id="UP001196413">
    <property type="component" value="Unassembled WGS sequence"/>
</dbReference>
<evidence type="ECO:0000313" key="1">
    <source>
        <dbReference type="EMBL" id="KAJ1355112.1"/>
    </source>
</evidence>
<gene>
    <name evidence="1" type="ORF">KIN20_012385</name>
</gene>
<accession>A0AAD5MAM3</accession>